<name>A0ABV9E051_9ACTN</name>
<protein>
    <submittedName>
        <fullName evidence="3">DUF4097 domain-containing protein</fullName>
    </submittedName>
</protein>
<keyword evidence="4" id="KW-1185">Reference proteome</keyword>
<evidence type="ECO:0000313" key="4">
    <source>
        <dbReference type="Proteomes" id="UP001595923"/>
    </source>
</evidence>
<evidence type="ECO:0000256" key="1">
    <source>
        <dbReference type="SAM" id="Phobius"/>
    </source>
</evidence>
<dbReference type="PANTHER" id="PTHR34094">
    <property type="match status" value="1"/>
</dbReference>
<keyword evidence="1" id="KW-0812">Transmembrane</keyword>
<dbReference type="EMBL" id="JBHSFQ010000016">
    <property type="protein sequence ID" value="MFC4563554.1"/>
    <property type="molecule type" value="Genomic_DNA"/>
</dbReference>
<dbReference type="Pfam" id="PF13349">
    <property type="entry name" value="DUF4097"/>
    <property type="match status" value="1"/>
</dbReference>
<dbReference type="RefSeq" id="WP_378575963.1">
    <property type="nucleotide sequence ID" value="NZ_JBHSFQ010000016.1"/>
</dbReference>
<comment type="caution">
    <text evidence="3">The sequence shown here is derived from an EMBL/GenBank/DDBJ whole genome shotgun (WGS) entry which is preliminary data.</text>
</comment>
<keyword evidence="1" id="KW-0472">Membrane</keyword>
<feature type="domain" description="DUF4097" evidence="2">
    <location>
        <begin position="75"/>
        <end position="284"/>
    </location>
</feature>
<dbReference type="Proteomes" id="UP001595923">
    <property type="component" value="Unassembled WGS sequence"/>
</dbReference>
<sequence>MTFTGRGLYASSSKVPRPRRGRRLGWLAIGLVVAVVVLIIGATKAISSVPLSKEPRSDAFAGVRLLSLENQTFGDVTVVGTDGDELTVDRTLDGSPLADPDDEIEQESGALEVEGQCQGPPFGGDCRIDYEIGVPAGTDLEIETVAGDVEISGVEGDISVETFAGAIRLDGVDGSVDVETRTGSISAEGSGDSIAAQSTAGSIDLAGFDARTMEVETTAGRVDIEGAFDTAEVESTVGSVDVRATERFDLLEVESTAGSVDLRVPDGAYQVSGESVAGSRTVEVPTDAGASAVIDASTTAGSLAVRHGD</sequence>
<feature type="transmembrane region" description="Helical" evidence="1">
    <location>
        <begin position="24"/>
        <end position="43"/>
    </location>
</feature>
<accession>A0ABV9E051</accession>
<reference evidence="4" key="1">
    <citation type="journal article" date="2019" name="Int. J. Syst. Evol. Microbiol.">
        <title>The Global Catalogue of Microorganisms (GCM) 10K type strain sequencing project: providing services to taxonomists for standard genome sequencing and annotation.</title>
        <authorList>
            <consortium name="The Broad Institute Genomics Platform"/>
            <consortium name="The Broad Institute Genome Sequencing Center for Infectious Disease"/>
            <person name="Wu L."/>
            <person name="Ma J."/>
        </authorList>
    </citation>
    <scope>NUCLEOTIDE SEQUENCE [LARGE SCALE GENOMIC DNA]</scope>
    <source>
        <strain evidence="4">XZYJ18</strain>
    </source>
</reference>
<dbReference type="InterPro" id="IPR025164">
    <property type="entry name" value="Toastrack_DUF4097"/>
</dbReference>
<organism evidence="3 4">
    <name type="scientific">Nocardiopsis mangrovi</name>
    <dbReference type="NCBI Taxonomy" id="1179818"/>
    <lineage>
        <taxon>Bacteria</taxon>
        <taxon>Bacillati</taxon>
        <taxon>Actinomycetota</taxon>
        <taxon>Actinomycetes</taxon>
        <taxon>Streptosporangiales</taxon>
        <taxon>Nocardiopsidaceae</taxon>
        <taxon>Nocardiopsis</taxon>
    </lineage>
</organism>
<evidence type="ECO:0000259" key="2">
    <source>
        <dbReference type="Pfam" id="PF13349"/>
    </source>
</evidence>
<proteinExistence type="predicted"/>
<evidence type="ECO:0000313" key="3">
    <source>
        <dbReference type="EMBL" id="MFC4563554.1"/>
    </source>
</evidence>
<dbReference type="PANTHER" id="PTHR34094:SF1">
    <property type="entry name" value="PROTEIN FAM185A"/>
    <property type="match status" value="1"/>
</dbReference>
<gene>
    <name evidence="3" type="ORF">ACFO4E_16935</name>
</gene>
<keyword evidence="1" id="KW-1133">Transmembrane helix</keyword>